<dbReference type="Pfam" id="PF01535">
    <property type="entry name" value="PPR"/>
    <property type="match status" value="2"/>
</dbReference>
<feature type="repeat" description="PPR" evidence="2">
    <location>
        <begin position="5"/>
        <end position="39"/>
    </location>
</feature>
<dbReference type="SUPFAM" id="SSF48452">
    <property type="entry name" value="TPR-like"/>
    <property type="match status" value="1"/>
</dbReference>
<dbReference type="Proteomes" id="UP000315295">
    <property type="component" value="Unassembled WGS sequence"/>
</dbReference>
<dbReference type="FunFam" id="1.25.40.10:FF:003116">
    <property type="entry name" value="Uncharacterized protein"/>
    <property type="match status" value="1"/>
</dbReference>
<evidence type="ECO:0000256" key="2">
    <source>
        <dbReference type="PROSITE-ProRule" id="PRU00708"/>
    </source>
</evidence>
<dbReference type="PROSITE" id="PS51375">
    <property type="entry name" value="PPR"/>
    <property type="match status" value="4"/>
</dbReference>
<dbReference type="GO" id="GO:0003723">
    <property type="term" value="F:RNA binding"/>
    <property type="evidence" value="ECO:0007669"/>
    <property type="project" value="InterPro"/>
</dbReference>
<evidence type="ECO:0000313" key="4">
    <source>
        <dbReference type="Proteomes" id="UP000315295"/>
    </source>
</evidence>
<dbReference type="InterPro" id="IPR046848">
    <property type="entry name" value="E_motif"/>
</dbReference>
<keyword evidence="4" id="KW-1185">Reference proteome</keyword>
<dbReference type="Gene3D" id="1.25.40.10">
    <property type="entry name" value="Tetratricopeptide repeat domain"/>
    <property type="match status" value="4"/>
</dbReference>
<reference evidence="3 4" key="1">
    <citation type="journal article" date="2019" name="G3 (Bethesda)">
        <title>Sequencing of a Wild Apple (Malus baccata) Genome Unravels the Differences Between Cultivated and Wild Apple Species Regarding Disease Resistance and Cold Tolerance.</title>
        <authorList>
            <person name="Chen X."/>
        </authorList>
    </citation>
    <scope>NUCLEOTIDE SEQUENCE [LARGE SCALE GENOMIC DNA]</scope>
    <source>
        <strain evidence="4">cv. Shandingzi</strain>
        <tissue evidence="3">Leaves</tissue>
    </source>
</reference>
<dbReference type="Pfam" id="PF20431">
    <property type="entry name" value="E_motif"/>
    <property type="match status" value="1"/>
</dbReference>
<dbReference type="InterPro" id="IPR011990">
    <property type="entry name" value="TPR-like_helical_dom_sf"/>
</dbReference>
<evidence type="ECO:0000313" key="3">
    <source>
        <dbReference type="EMBL" id="TQE13589.1"/>
    </source>
</evidence>
<dbReference type="InterPro" id="IPR002885">
    <property type="entry name" value="PPR_rpt"/>
</dbReference>
<dbReference type="NCBIfam" id="TIGR00756">
    <property type="entry name" value="PPR"/>
    <property type="match status" value="5"/>
</dbReference>
<accession>A0A540NRF6</accession>
<sequence>MGVKDVVTWTTLCSCYVNCEMPRQGLDAFREMGLNGVRPNVVTVSSILPACSELKDLNLGRVIHGFVVRHGMEENVFVSNALVNIYASCLSIKQAQLVFDMMSKRDVVSWNVLLTAYFSNRDCKKGVTLFYRMRREVVKLDGASWNAVIGGCLNNGQTEQALKILGQMQESGIKPNQITITSLLPACKELVTLRAGKEVHGYIFRNCLMEDLATTTALVFMYAKCGELELSPRVFDMIPRRDTVAWNTMIIANSMHGNGEEALLLFRKILDSGVKPNSVTFTGVLSGCSHSRLVGEGIMVFYSMRRDHSIEPDADHYSCMVDVLSCAGRLVEAYQFIQRMPMEATPGAWGALLGACRVHKNVDLAKIAANKLFEIEPDNPGNYVLLSNILVTAKRWEEASETRKLMRDGGITSTLLLPVIGVTSEARRYTSF</sequence>
<comment type="caution">
    <text evidence="3">The sequence shown here is derived from an EMBL/GenBank/DDBJ whole genome shotgun (WGS) entry which is preliminary data.</text>
</comment>
<gene>
    <name evidence="3" type="ORF">C1H46_000596</name>
</gene>
<protein>
    <recommendedName>
        <fullName evidence="5">Pentacotripeptide-repeat region of PRORP domain-containing protein</fullName>
    </recommendedName>
</protein>
<dbReference type="PANTHER" id="PTHR47926">
    <property type="entry name" value="PENTATRICOPEPTIDE REPEAT-CONTAINING PROTEIN"/>
    <property type="match status" value="1"/>
</dbReference>
<evidence type="ECO:0000256" key="1">
    <source>
        <dbReference type="ARBA" id="ARBA00022737"/>
    </source>
</evidence>
<proteinExistence type="predicted"/>
<feature type="repeat" description="PPR" evidence="2">
    <location>
        <begin position="242"/>
        <end position="276"/>
    </location>
</feature>
<name>A0A540NRF6_MALBA</name>
<feature type="repeat" description="PPR" evidence="2">
    <location>
        <begin position="106"/>
        <end position="140"/>
    </location>
</feature>
<dbReference type="GO" id="GO:0009451">
    <property type="term" value="P:RNA modification"/>
    <property type="evidence" value="ECO:0007669"/>
    <property type="project" value="InterPro"/>
</dbReference>
<keyword evidence="1" id="KW-0677">Repeat</keyword>
<dbReference type="FunFam" id="1.25.40.10:FF:000090">
    <property type="entry name" value="Pentatricopeptide repeat-containing protein, chloroplastic"/>
    <property type="match status" value="1"/>
</dbReference>
<dbReference type="AlphaFoldDB" id="A0A540NRF6"/>
<dbReference type="PANTHER" id="PTHR47926:SF426">
    <property type="entry name" value="TETRATRICOPEPTIDE-LIKE HELICAL DOMAIN SUPERFAMILY, DYW DOMAIN-CONTAINING PROTEIN"/>
    <property type="match status" value="1"/>
</dbReference>
<dbReference type="EMBL" id="VIEB01000009">
    <property type="protein sequence ID" value="TQE13589.1"/>
    <property type="molecule type" value="Genomic_DNA"/>
</dbReference>
<organism evidence="3 4">
    <name type="scientific">Malus baccata</name>
    <name type="common">Siberian crab apple</name>
    <name type="synonym">Pyrus baccata</name>
    <dbReference type="NCBI Taxonomy" id="106549"/>
    <lineage>
        <taxon>Eukaryota</taxon>
        <taxon>Viridiplantae</taxon>
        <taxon>Streptophyta</taxon>
        <taxon>Embryophyta</taxon>
        <taxon>Tracheophyta</taxon>
        <taxon>Spermatophyta</taxon>
        <taxon>Magnoliopsida</taxon>
        <taxon>eudicotyledons</taxon>
        <taxon>Gunneridae</taxon>
        <taxon>Pentapetalae</taxon>
        <taxon>rosids</taxon>
        <taxon>fabids</taxon>
        <taxon>Rosales</taxon>
        <taxon>Rosaceae</taxon>
        <taxon>Amygdaloideae</taxon>
        <taxon>Maleae</taxon>
        <taxon>Malus</taxon>
    </lineage>
</organism>
<feature type="repeat" description="PPR" evidence="2">
    <location>
        <begin position="141"/>
        <end position="175"/>
    </location>
</feature>
<evidence type="ECO:0008006" key="5">
    <source>
        <dbReference type="Google" id="ProtNLM"/>
    </source>
</evidence>
<dbReference type="Pfam" id="PF13041">
    <property type="entry name" value="PPR_2"/>
    <property type="match status" value="3"/>
</dbReference>
<dbReference type="InterPro" id="IPR046960">
    <property type="entry name" value="PPR_At4g14850-like_plant"/>
</dbReference>